<name>A0A1H3VRP0_9BACT</name>
<gene>
    <name evidence="2" type="ORF">SAMN05660420_00207</name>
</gene>
<sequence length="189" mass="20873">MRVLILALVLSGFICFAPSVYAQDDGASSYVPNRYGVALLAGKAYDPDAIGMLLLQGQVLLDYDRIFWHAAPESLRLKLELNGGLTTDGRLRTLLSVDMLALNYFQQLRFASWIPYAEAGIGLIYTDFQVEDQGSRINFNPQLGVGLEYPLENGHALTLGLRLHHLSNGNLLKDNRGVNSALLQVGYLF</sequence>
<dbReference type="SUPFAM" id="SSF56925">
    <property type="entry name" value="OMPA-like"/>
    <property type="match status" value="1"/>
</dbReference>
<dbReference type="InterPro" id="IPR011250">
    <property type="entry name" value="OMP/PagP_B-barrel"/>
</dbReference>
<feature type="chain" id="PRO_5011719628" evidence="1">
    <location>
        <begin position="23"/>
        <end position="189"/>
    </location>
</feature>
<evidence type="ECO:0000256" key="1">
    <source>
        <dbReference type="SAM" id="SignalP"/>
    </source>
</evidence>
<keyword evidence="1" id="KW-0732">Signal</keyword>
<evidence type="ECO:0000313" key="3">
    <source>
        <dbReference type="Proteomes" id="UP000199409"/>
    </source>
</evidence>
<reference evidence="2 3" key="1">
    <citation type="submission" date="2016-10" db="EMBL/GenBank/DDBJ databases">
        <authorList>
            <person name="de Groot N.N."/>
        </authorList>
    </citation>
    <scope>NUCLEOTIDE SEQUENCE [LARGE SCALE GENOMIC DNA]</scope>
    <source>
        <strain evidence="2 3">DSM 7343</strain>
    </source>
</reference>
<dbReference type="Pfam" id="PF09411">
    <property type="entry name" value="PagL"/>
    <property type="match status" value="1"/>
</dbReference>
<dbReference type="STRING" id="37625.SAMN05660420_00207"/>
<evidence type="ECO:0000313" key="2">
    <source>
        <dbReference type="EMBL" id="SDZ76778.1"/>
    </source>
</evidence>
<dbReference type="Gene3D" id="2.40.160.20">
    <property type="match status" value="1"/>
</dbReference>
<dbReference type="AlphaFoldDB" id="A0A1H3VRP0"/>
<proteinExistence type="predicted"/>
<dbReference type="OrthoDB" id="9810217at2"/>
<accession>A0A1H3VRP0</accession>
<organism evidence="2 3">
    <name type="scientific">Desulfuromusa kysingii</name>
    <dbReference type="NCBI Taxonomy" id="37625"/>
    <lineage>
        <taxon>Bacteria</taxon>
        <taxon>Pseudomonadati</taxon>
        <taxon>Thermodesulfobacteriota</taxon>
        <taxon>Desulfuromonadia</taxon>
        <taxon>Desulfuromonadales</taxon>
        <taxon>Geopsychrobacteraceae</taxon>
        <taxon>Desulfuromusa</taxon>
    </lineage>
</organism>
<dbReference type="EMBL" id="FNQN01000001">
    <property type="protein sequence ID" value="SDZ76778.1"/>
    <property type="molecule type" value="Genomic_DNA"/>
</dbReference>
<dbReference type="Proteomes" id="UP000199409">
    <property type="component" value="Unassembled WGS sequence"/>
</dbReference>
<dbReference type="RefSeq" id="WP_092344075.1">
    <property type="nucleotide sequence ID" value="NZ_FNQN01000001.1"/>
</dbReference>
<dbReference type="InterPro" id="IPR018550">
    <property type="entry name" value="Lipid-A_deacylase-rel"/>
</dbReference>
<protein>
    <submittedName>
        <fullName evidence="2">Opacity protein</fullName>
    </submittedName>
</protein>
<keyword evidence="3" id="KW-1185">Reference proteome</keyword>
<feature type="signal peptide" evidence="1">
    <location>
        <begin position="1"/>
        <end position="22"/>
    </location>
</feature>